<proteinExistence type="inferred from homology"/>
<reference evidence="8" key="1">
    <citation type="submission" date="2020-08" db="EMBL/GenBank/DDBJ databases">
        <title>Genome public.</title>
        <authorList>
            <person name="Liu C."/>
            <person name="Sun Q."/>
        </authorList>
    </citation>
    <scope>NUCLEOTIDE SEQUENCE</scope>
    <source>
        <strain evidence="8">NSJ-54</strain>
    </source>
</reference>
<comment type="caution">
    <text evidence="8">The sequence shown here is derived from an EMBL/GenBank/DDBJ whole genome shotgun (WGS) entry which is preliminary data.</text>
</comment>
<evidence type="ECO:0000256" key="2">
    <source>
        <dbReference type="ARBA" id="ARBA00022722"/>
    </source>
</evidence>
<keyword evidence="9" id="KW-1185">Reference proteome</keyword>
<evidence type="ECO:0000256" key="4">
    <source>
        <dbReference type="ARBA" id="ARBA00022801"/>
    </source>
</evidence>
<evidence type="ECO:0000259" key="6">
    <source>
        <dbReference type="Pfam" id="PF03755"/>
    </source>
</evidence>
<comment type="cofactor">
    <cofactor evidence="1">
        <name>a divalent metal cation</name>
        <dbReference type="ChEBI" id="CHEBI:60240"/>
    </cofactor>
</comment>
<dbReference type="RefSeq" id="WP_262398016.1">
    <property type="nucleotide sequence ID" value="NZ_JACRTC010000006.1"/>
</dbReference>
<feature type="domain" description="Endoribonuclease YicC-like N-terminal" evidence="6">
    <location>
        <begin position="2"/>
        <end position="156"/>
    </location>
</feature>
<gene>
    <name evidence="8" type="ORF">H8709_08790</name>
</gene>
<dbReference type="Pfam" id="PF08340">
    <property type="entry name" value="YicC-like_C"/>
    <property type="match status" value="1"/>
</dbReference>
<evidence type="ECO:0000313" key="8">
    <source>
        <dbReference type="EMBL" id="MBC8570922.1"/>
    </source>
</evidence>
<evidence type="ECO:0000313" key="9">
    <source>
        <dbReference type="Proteomes" id="UP000660861"/>
    </source>
</evidence>
<organism evidence="8 9">
    <name type="scientific">Zongyangia hominis</name>
    <dbReference type="NCBI Taxonomy" id="2763677"/>
    <lineage>
        <taxon>Bacteria</taxon>
        <taxon>Bacillati</taxon>
        <taxon>Bacillota</taxon>
        <taxon>Clostridia</taxon>
        <taxon>Eubacteriales</taxon>
        <taxon>Oscillospiraceae</taxon>
        <taxon>Zongyangia</taxon>
    </lineage>
</organism>
<dbReference type="GO" id="GO:0016787">
    <property type="term" value="F:hydrolase activity"/>
    <property type="evidence" value="ECO:0007669"/>
    <property type="project" value="UniProtKB-KW"/>
</dbReference>
<dbReference type="Proteomes" id="UP000660861">
    <property type="component" value="Unassembled WGS sequence"/>
</dbReference>
<dbReference type="InterPro" id="IPR005229">
    <property type="entry name" value="YicC/YloC-like"/>
</dbReference>
<evidence type="ECO:0000256" key="1">
    <source>
        <dbReference type="ARBA" id="ARBA00001968"/>
    </source>
</evidence>
<dbReference type="InterPro" id="IPR013527">
    <property type="entry name" value="YicC-like_N"/>
</dbReference>
<sequence length="292" mass="33487">MIRSMTGYGRSEQIIDGRDILFEIKSVNHRFFEFSARVPRVYGYLEEKIKSYLQQRVSRGKIDVGVTILTLEGASAEVEINHDLTRSYVKALRELSEKFDLTDDLSLSSISRFSDIFTVRKNVEDESVIWDGVRQVADEAVAAFLSMRETEGGRLAEDIRSRLDFIEEQVARVEERSPATVKEYYDRLYQKMTEVLGDNRFDEQRIITEAAIFADKVAVNEETVRLHSHLGQFREILSAGGPVGRKLDFLVQEVNREVNTIGSKAQDSEIARIVVDVKSEIEKIREQIQNLE</sequence>
<dbReference type="NCBIfam" id="TIGR00255">
    <property type="entry name" value="YicC/YloC family endoribonuclease"/>
    <property type="match status" value="1"/>
</dbReference>
<evidence type="ECO:0000256" key="5">
    <source>
        <dbReference type="ARBA" id="ARBA00035648"/>
    </source>
</evidence>
<dbReference type="EMBL" id="JACRTC010000006">
    <property type="protein sequence ID" value="MBC8570922.1"/>
    <property type="molecule type" value="Genomic_DNA"/>
</dbReference>
<comment type="similarity">
    <text evidence="5">Belongs to the YicC/YloC family.</text>
</comment>
<dbReference type="GO" id="GO:0004521">
    <property type="term" value="F:RNA endonuclease activity"/>
    <property type="evidence" value="ECO:0007669"/>
    <property type="project" value="InterPro"/>
</dbReference>
<dbReference type="Pfam" id="PF03755">
    <property type="entry name" value="YicC-like_N"/>
    <property type="match status" value="1"/>
</dbReference>
<protein>
    <submittedName>
        <fullName evidence="8">YicC family protein</fullName>
    </submittedName>
</protein>
<keyword evidence="4" id="KW-0378">Hydrolase</keyword>
<dbReference type="InterPro" id="IPR013551">
    <property type="entry name" value="YicC-like_C"/>
</dbReference>
<dbReference type="AlphaFoldDB" id="A0A926EBN2"/>
<dbReference type="PANTHER" id="PTHR30636">
    <property type="entry name" value="UPF0701 PROTEIN YICC"/>
    <property type="match status" value="1"/>
</dbReference>
<keyword evidence="3" id="KW-0255">Endonuclease</keyword>
<evidence type="ECO:0000256" key="3">
    <source>
        <dbReference type="ARBA" id="ARBA00022759"/>
    </source>
</evidence>
<name>A0A926EBN2_9FIRM</name>
<feature type="domain" description="Endoribonuclease YicC-like C-terminal" evidence="7">
    <location>
        <begin position="173"/>
        <end position="292"/>
    </location>
</feature>
<accession>A0A926EBN2</accession>
<dbReference type="PANTHER" id="PTHR30636:SF3">
    <property type="entry name" value="UPF0701 PROTEIN YICC"/>
    <property type="match status" value="1"/>
</dbReference>
<keyword evidence="2" id="KW-0540">Nuclease</keyword>
<evidence type="ECO:0000259" key="7">
    <source>
        <dbReference type="Pfam" id="PF08340"/>
    </source>
</evidence>